<comment type="caution">
    <text evidence="13">The sequence shown here is derived from an EMBL/GenBank/DDBJ whole genome shotgun (WGS) entry which is preliminary data.</text>
</comment>
<evidence type="ECO:0000256" key="11">
    <source>
        <dbReference type="ARBA" id="ARBA00048179"/>
    </source>
</evidence>
<evidence type="ECO:0000259" key="12">
    <source>
        <dbReference type="Pfam" id="PF09084"/>
    </source>
</evidence>
<protein>
    <recommendedName>
        <fullName evidence="10">Thiamine pyrimidine synthase</fullName>
    </recommendedName>
</protein>
<keyword evidence="6" id="KW-0479">Metal-binding</keyword>
<comment type="similarity">
    <text evidence="3">Belongs to the NMT1/THI5 family.</text>
</comment>
<evidence type="ECO:0000256" key="2">
    <source>
        <dbReference type="ARBA" id="ARBA00004948"/>
    </source>
</evidence>
<dbReference type="InterPro" id="IPR015168">
    <property type="entry name" value="SsuA/THI5"/>
</dbReference>
<evidence type="ECO:0000313" key="14">
    <source>
        <dbReference type="Proteomes" id="UP000488299"/>
    </source>
</evidence>
<evidence type="ECO:0000256" key="5">
    <source>
        <dbReference type="ARBA" id="ARBA00022679"/>
    </source>
</evidence>
<name>A0A7J5TWZ7_9BACT</name>
<evidence type="ECO:0000313" key="13">
    <source>
        <dbReference type="EMBL" id="KAB7729154.1"/>
    </source>
</evidence>
<dbReference type="Proteomes" id="UP000488299">
    <property type="component" value="Unassembled WGS sequence"/>
</dbReference>
<keyword evidence="7" id="KW-0663">Pyridoxal phosphate</keyword>
<keyword evidence="14" id="KW-1185">Reference proteome</keyword>
<feature type="domain" description="SsuA/THI5-like" evidence="12">
    <location>
        <begin position="13"/>
        <end position="231"/>
    </location>
</feature>
<proteinExistence type="inferred from homology"/>
<dbReference type="Pfam" id="PF09084">
    <property type="entry name" value="NMT1"/>
    <property type="match status" value="1"/>
</dbReference>
<evidence type="ECO:0000256" key="3">
    <source>
        <dbReference type="ARBA" id="ARBA00009406"/>
    </source>
</evidence>
<reference evidence="13 14" key="1">
    <citation type="submission" date="2019-10" db="EMBL/GenBank/DDBJ databases">
        <title>Rudanella paleaurantiibacter sp. nov., isolated from sludge.</title>
        <authorList>
            <person name="Xu S.Q."/>
        </authorList>
    </citation>
    <scope>NUCLEOTIDE SEQUENCE [LARGE SCALE GENOMIC DNA]</scope>
    <source>
        <strain evidence="13 14">HX-22-17</strain>
    </source>
</reference>
<organism evidence="13 14">
    <name type="scientific">Rudanella paleaurantiibacter</name>
    <dbReference type="NCBI Taxonomy" id="2614655"/>
    <lineage>
        <taxon>Bacteria</taxon>
        <taxon>Pseudomonadati</taxon>
        <taxon>Bacteroidota</taxon>
        <taxon>Cytophagia</taxon>
        <taxon>Cytophagales</taxon>
        <taxon>Cytophagaceae</taxon>
        <taxon>Rudanella</taxon>
    </lineage>
</organism>
<evidence type="ECO:0000256" key="4">
    <source>
        <dbReference type="ARBA" id="ARBA00011738"/>
    </source>
</evidence>
<dbReference type="PANTHER" id="PTHR31528">
    <property type="entry name" value="4-AMINO-5-HYDROXYMETHYL-2-METHYLPYRIMIDINE PHOSPHATE SYNTHASE THI11-RELATED"/>
    <property type="match status" value="1"/>
</dbReference>
<keyword evidence="9" id="KW-0408">Iron</keyword>
<evidence type="ECO:0000256" key="8">
    <source>
        <dbReference type="ARBA" id="ARBA00022977"/>
    </source>
</evidence>
<keyword evidence="8" id="KW-0784">Thiamine biosynthesis</keyword>
<evidence type="ECO:0000256" key="10">
    <source>
        <dbReference type="ARBA" id="ARBA00033171"/>
    </source>
</evidence>
<evidence type="ECO:0000256" key="9">
    <source>
        <dbReference type="ARBA" id="ARBA00023004"/>
    </source>
</evidence>
<keyword evidence="5 13" id="KW-0808">Transferase</keyword>
<dbReference type="InterPro" id="IPR027939">
    <property type="entry name" value="NMT1/THI5"/>
</dbReference>
<dbReference type="GO" id="GO:0016740">
    <property type="term" value="F:transferase activity"/>
    <property type="evidence" value="ECO:0007669"/>
    <property type="project" value="UniProtKB-KW"/>
</dbReference>
<comment type="subunit">
    <text evidence="4">Homodimer.</text>
</comment>
<sequence length="320" mass="35850">MDLLRLALDWTPNTNHTGFYVASALGYYRDANLTVEITSPDVDKYKQTPARRLAKGEVDLAVVPSESIISFHTTTPNVPLVAVAAMLARDASAIVTLQQSGLERPAQLDGKVYGSYGARFEDDIVRQMIRNDGGRGVIATHKPTRLNLWQALLTNEIDATWIFLPWEGVEATLHDVQLNRFLLDDYEIPYGYSPLLATRQDLIDQKADVLQRFVEATAAGFRLAVEKPDEAAHLLCKTSGHPTLADEGFVELSQQTASGYYLDTAGQWGVMRREVWVQFVNYLIRHRLIVNRDGEIVMSLDINKLFTNQFVESLPAVRTV</sequence>
<dbReference type="EMBL" id="WELI01000006">
    <property type="protein sequence ID" value="KAB7729154.1"/>
    <property type="molecule type" value="Genomic_DNA"/>
</dbReference>
<dbReference type="SUPFAM" id="SSF53850">
    <property type="entry name" value="Periplasmic binding protein-like II"/>
    <property type="match status" value="1"/>
</dbReference>
<gene>
    <name evidence="13" type="ORF">F5984_16025</name>
</gene>
<dbReference type="GO" id="GO:0009228">
    <property type="term" value="P:thiamine biosynthetic process"/>
    <property type="evidence" value="ECO:0007669"/>
    <property type="project" value="UniProtKB-KW"/>
</dbReference>
<evidence type="ECO:0000256" key="6">
    <source>
        <dbReference type="ARBA" id="ARBA00022723"/>
    </source>
</evidence>
<dbReference type="PANTHER" id="PTHR31528:SF1">
    <property type="entry name" value="4-AMINO-5-HYDROXYMETHYL-2-METHYLPYRIMIDINE PHOSPHATE SYNTHASE THI11-RELATED"/>
    <property type="match status" value="1"/>
</dbReference>
<accession>A0A7J5TWZ7</accession>
<comment type="pathway">
    <text evidence="2">Cofactor biosynthesis; thiamine diphosphate biosynthesis.</text>
</comment>
<dbReference type="GO" id="GO:0046872">
    <property type="term" value="F:metal ion binding"/>
    <property type="evidence" value="ECO:0007669"/>
    <property type="project" value="UniProtKB-KW"/>
</dbReference>
<evidence type="ECO:0000256" key="1">
    <source>
        <dbReference type="ARBA" id="ARBA00003469"/>
    </source>
</evidence>
<comment type="function">
    <text evidence="1">Responsible for the formation of the pyrimidine heterocycle in the thiamine biosynthesis pathway. Catalyzes the formation of hydroxymethylpyrimidine phosphate (HMP-P) from histidine and pyridoxal phosphate (PLP). The protein uses PLP and the active site histidine to form HMP-P, generating an inactive enzyme. The enzyme can only undergo a single turnover, which suggests it is a suicide enzyme.</text>
</comment>
<dbReference type="RefSeq" id="WP_152125260.1">
    <property type="nucleotide sequence ID" value="NZ_WELI01000006.1"/>
</dbReference>
<dbReference type="AlphaFoldDB" id="A0A7J5TWZ7"/>
<evidence type="ECO:0000256" key="7">
    <source>
        <dbReference type="ARBA" id="ARBA00022898"/>
    </source>
</evidence>
<dbReference type="Gene3D" id="3.40.190.10">
    <property type="entry name" value="Periplasmic binding protein-like II"/>
    <property type="match status" value="2"/>
</dbReference>
<comment type="catalytic activity">
    <reaction evidence="11">
        <text>N(6)-(pyridoxal phosphate)-L-lysyl-[4-amino-5-hydroxymethyl-2-methylpyrimidine phosphate synthase] + L-histidyl-[4-amino-5-hydroxymethyl-2-methylpyrimidine phosphate synthase] + 2 Fe(3+) + 4 H2O = L-lysyl-[4-amino-5-hydroxymethyl-2-methylpyrimidine phosphate synthase] + (2S)-2-amino-5-hydroxy-4-oxopentanoyl-[4-amino-5-hydroxymethyl-2-methylpyrimidine phosphate synthase] + 4-amino-2-methyl-5-(phosphooxymethyl)pyrimidine + 3-oxopropanoate + 2 Fe(2+) + 2 H(+)</text>
        <dbReference type="Rhea" id="RHEA:65756"/>
        <dbReference type="Rhea" id="RHEA-COMP:16892"/>
        <dbReference type="Rhea" id="RHEA-COMP:16893"/>
        <dbReference type="Rhea" id="RHEA-COMP:16894"/>
        <dbReference type="Rhea" id="RHEA-COMP:16895"/>
        <dbReference type="ChEBI" id="CHEBI:15377"/>
        <dbReference type="ChEBI" id="CHEBI:15378"/>
        <dbReference type="ChEBI" id="CHEBI:29033"/>
        <dbReference type="ChEBI" id="CHEBI:29034"/>
        <dbReference type="ChEBI" id="CHEBI:29969"/>
        <dbReference type="ChEBI" id="CHEBI:29979"/>
        <dbReference type="ChEBI" id="CHEBI:33190"/>
        <dbReference type="ChEBI" id="CHEBI:58354"/>
        <dbReference type="ChEBI" id="CHEBI:143915"/>
        <dbReference type="ChEBI" id="CHEBI:157692"/>
    </reaction>
    <physiologicalReaction direction="left-to-right" evidence="11">
        <dbReference type="Rhea" id="RHEA:65757"/>
    </physiologicalReaction>
</comment>